<protein>
    <submittedName>
        <fullName evidence="3">Uncharacterized protein</fullName>
    </submittedName>
</protein>
<comment type="caution">
    <text evidence="3">The sequence shown here is derived from an EMBL/GenBank/DDBJ whole genome shotgun (WGS) entry which is preliminary data.</text>
</comment>
<feature type="compositionally biased region" description="Low complexity" evidence="1">
    <location>
        <begin position="1"/>
        <end position="14"/>
    </location>
</feature>
<name>A0A8J4GTJ0_9CHLO</name>
<evidence type="ECO:0000256" key="2">
    <source>
        <dbReference type="SAM" id="Phobius"/>
    </source>
</evidence>
<feature type="region of interest" description="Disordered" evidence="1">
    <location>
        <begin position="1"/>
        <end position="21"/>
    </location>
</feature>
<proteinExistence type="predicted"/>
<feature type="transmembrane region" description="Helical" evidence="2">
    <location>
        <begin position="579"/>
        <end position="602"/>
    </location>
</feature>
<feature type="transmembrane region" description="Helical" evidence="2">
    <location>
        <begin position="526"/>
        <end position="543"/>
    </location>
</feature>
<evidence type="ECO:0000256" key="1">
    <source>
        <dbReference type="SAM" id="MobiDB-lite"/>
    </source>
</evidence>
<evidence type="ECO:0000313" key="4">
    <source>
        <dbReference type="Proteomes" id="UP000722791"/>
    </source>
</evidence>
<feature type="region of interest" description="Disordered" evidence="1">
    <location>
        <begin position="1318"/>
        <end position="1351"/>
    </location>
</feature>
<sequence>LAAAAPAASAAAPPERSSRNGVMLVSPPIVAALRVMAAGGSAGGGVRRFTRSSSAHESGLRRIHRPQALQAMNADSTAFATGLGTKRASGSGYAICGSTLIRAGQRIALAANPGAPTSTTPSLLSRCVGDREAFTAPAAIAVATAGDSPSVVVNSVASVAATGHISREHGDAVRSDAAVAEVPPPQTLCSVVGFTPPNRMTSVQGSPVPYVDAAAAWMRSSGPAVTRAAADAGNINLRPTAAGPPAGVLSAPAAMNTVSDVASSTPSNGGILAVPPPSVAITSSLAPAVAPAVVAAVAPAQVLHSSVVAASQAPDAKVDTTKVHGGGNDVLVCGGVPGPIAVMGHLGGSGASATASRNILPLKSVSLCGAIEPGRIQEQALTGGQCLVSAEMGAGAAAAAAAAAAMAVPVPLTIPASPLTGKQQHGDGCGRLPPLPTRVAFPKLLLLLPQSAIAAPAAALSMVMAAVSLWSLLRAAPATMLYPAPLLDGVAVAALAAGAGVRLVARSRASWRPTQRLLEMMIMTREVLLAILASGVILRALWTSPGADAMAAAASVAMAAPAGPVLFLAAVISAVTLAAAASVMFAVGPSVAVAAAAAAAAFPSADCGAPTAEIGAPGCEHLTSSIDSTVGRAVSRDMFGESEQHQKELPSEAGNTHTHIWVAAAAAETLSPPPCQPDFRWLARQQALLSAIKLRMLAAADVAGIVRTLSDHVSELYSGLGAYLLMVLPAEVEEHSDDGGSGGRPPPPPPVAVLVPLVHSSAMQLWVPPEGEGTPDSSLVSLDKLPTLLSCLEDNTAAFFDNVTTAPPCADGAAGSAAAAAEPVTPPPPADIAVFAQDVGASGFLAAPIFCLEHRFGLLLVARPADHHTGGGCRSHGEVPAAVPAPAPPLDEELFALSCCLADELAVALYVKHMQAELAVSELLMTDIMPYDAVQLLKRRMQRSLAAPTTPSACCATPRHPAAVSATSFGGAASKVNGPAHFADASAAAATAPAAALSPVPSSGQSFSMRLPYLTGAPSIPSPSKPMLPRRTHSAIQMPSWGSTGAAAVPVPSAASCGGVFFRHSVLTSSCSVPSGLVGTYGTAPVLHPTVTTGTPCLSTASSLTAQSSSEMSCYGAAAAPGAAALLMEGSTVAHSSKGWGPPTPAPAPLSLPPSGESTVAPTDGCGVLVGRADDVDGGTAQESGPTTAPRPSAEEIKSMTAMPTPFRTPFPALGLARQPPPAVLPPSGAPQSPAVPAPVSVIANGTARSPSSYLAWPRAAASVSCVTLPGIEESYGSGELLTESCGSGDVGDTAADDPRYFSVSSGASVARAASSRLNESSSSASGGGGGGSGGSGGGSGGKKSSTFSGGVATAGLPLPSSISREPRRLFQFSASGHSLSGTAISASTAKATQLQSLPPSFKRLSAGGCWHPGAASAD</sequence>
<dbReference type="Proteomes" id="UP000722791">
    <property type="component" value="Unassembled WGS sequence"/>
</dbReference>
<reference evidence="3" key="1">
    <citation type="journal article" date="2021" name="Proc. Natl. Acad. Sci. U.S.A.">
        <title>Three genomes in the algal genus Volvox reveal the fate of a haploid sex-determining region after a transition to homothallism.</title>
        <authorList>
            <person name="Yamamoto K."/>
            <person name="Hamaji T."/>
            <person name="Kawai-Toyooka H."/>
            <person name="Matsuzaki R."/>
            <person name="Takahashi F."/>
            <person name="Nishimura Y."/>
            <person name="Kawachi M."/>
            <person name="Noguchi H."/>
            <person name="Minakuchi Y."/>
            <person name="Umen J.G."/>
            <person name="Toyoda A."/>
            <person name="Nozaki H."/>
        </authorList>
    </citation>
    <scope>NUCLEOTIDE SEQUENCE</scope>
    <source>
        <strain evidence="3">NIES-3785</strain>
    </source>
</reference>
<feature type="region of interest" description="Disordered" evidence="1">
    <location>
        <begin position="1134"/>
        <end position="1196"/>
    </location>
</feature>
<feature type="transmembrane region" description="Helical" evidence="2">
    <location>
        <begin position="452"/>
        <end position="473"/>
    </location>
</feature>
<organism evidence="3 4">
    <name type="scientific">Volvox reticuliferus</name>
    <dbReference type="NCBI Taxonomy" id="1737510"/>
    <lineage>
        <taxon>Eukaryota</taxon>
        <taxon>Viridiplantae</taxon>
        <taxon>Chlorophyta</taxon>
        <taxon>core chlorophytes</taxon>
        <taxon>Chlorophyceae</taxon>
        <taxon>CS clade</taxon>
        <taxon>Chlamydomonadales</taxon>
        <taxon>Volvocaceae</taxon>
        <taxon>Volvox</taxon>
    </lineage>
</organism>
<feature type="non-terminal residue" evidence="3">
    <location>
        <position position="1419"/>
    </location>
</feature>
<dbReference type="EMBL" id="BNCQ01000050">
    <property type="protein sequence ID" value="GIM13644.1"/>
    <property type="molecule type" value="Genomic_DNA"/>
</dbReference>
<keyword evidence="2" id="KW-0812">Transmembrane</keyword>
<feature type="compositionally biased region" description="Pro residues" evidence="1">
    <location>
        <begin position="1142"/>
        <end position="1152"/>
    </location>
</feature>
<accession>A0A8J4GTJ0</accession>
<keyword evidence="2" id="KW-0472">Membrane</keyword>
<feature type="transmembrane region" description="Helical" evidence="2">
    <location>
        <begin position="549"/>
        <end position="572"/>
    </location>
</feature>
<keyword evidence="2" id="KW-1133">Transmembrane helix</keyword>
<feature type="non-terminal residue" evidence="3">
    <location>
        <position position="1"/>
    </location>
</feature>
<gene>
    <name evidence="3" type="ORF">Vretimale_16710</name>
</gene>
<feature type="compositionally biased region" description="Gly residues" evidence="1">
    <location>
        <begin position="1326"/>
        <end position="1342"/>
    </location>
</feature>
<evidence type="ECO:0000313" key="3">
    <source>
        <dbReference type="EMBL" id="GIM13644.1"/>
    </source>
</evidence>